<dbReference type="PIRSF" id="PIRSF036948">
    <property type="entry name" value="TOM1"/>
    <property type="match status" value="1"/>
</dbReference>
<feature type="domain" description="GAT" evidence="7">
    <location>
        <begin position="238"/>
        <end position="326"/>
    </location>
</feature>
<organism evidence="8 9">
    <name type="scientific">Gnathostoma spinigerum</name>
    <dbReference type="NCBI Taxonomy" id="75299"/>
    <lineage>
        <taxon>Eukaryota</taxon>
        <taxon>Metazoa</taxon>
        <taxon>Ecdysozoa</taxon>
        <taxon>Nematoda</taxon>
        <taxon>Chromadorea</taxon>
        <taxon>Rhabditida</taxon>
        <taxon>Spirurina</taxon>
        <taxon>Gnathostomatomorpha</taxon>
        <taxon>Gnathostomatoidea</taxon>
        <taxon>Gnathostomatidae</taxon>
        <taxon>Gnathostoma</taxon>
    </lineage>
</organism>
<dbReference type="InterPro" id="IPR038425">
    <property type="entry name" value="GAT_sf"/>
</dbReference>
<dbReference type="AlphaFoldDB" id="A0ABD6EL12"/>
<evidence type="ECO:0008006" key="10">
    <source>
        <dbReference type="Google" id="ProtNLM"/>
    </source>
</evidence>
<keyword evidence="3" id="KW-0653">Protein transport</keyword>
<feature type="coiled-coil region" evidence="4">
    <location>
        <begin position="240"/>
        <end position="297"/>
    </location>
</feature>
<gene>
    <name evidence="8" type="ORF">AB6A40_004810</name>
</gene>
<protein>
    <recommendedName>
        <fullName evidence="10">Target of Myb protein 1</fullName>
    </recommendedName>
</protein>
<comment type="similarity">
    <text evidence="1">Belongs to the TOM1 family.</text>
</comment>
<dbReference type="PROSITE" id="PS50909">
    <property type="entry name" value="GAT"/>
    <property type="match status" value="1"/>
</dbReference>
<dbReference type="CDD" id="cd03565">
    <property type="entry name" value="VHS_Tom1_like"/>
    <property type="match status" value="1"/>
</dbReference>
<feature type="compositionally biased region" description="Basic and acidic residues" evidence="5">
    <location>
        <begin position="424"/>
        <end position="441"/>
    </location>
</feature>
<evidence type="ECO:0000313" key="9">
    <source>
        <dbReference type="Proteomes" id="UP001608902"/>
    </source>
</evidence>
<evidence type="ECO:0000259" key="7">
    <source>
        <dbReference type="PROSITE" id="PS50909"/>
    </source>
</evidence>
<evidence type="ECO:0000256" key="2">
    <source>
        <dbReference type="ARBA" id="ARBA00022448"/>
    </source>
</evidence>
<evidence type="ECO:0000256" key="4">
    <source>
        <dbReference type="SAM" id="Coils"/>
    </source>
</evidence>
<dbReference type="Pfam" id="PF03127">
    <property type="entry name" value="GAT"/>
    <property type="match status" value="1"/>
</dbReference>
<accession>A0ABD6EL12</accession>
<dbReference type="GO" id="GO:0015031">
    <property type="term" value="P:protein transport"/>
    <property type="evidence" value="ECO:0007669"/>
    <property type="project" value="UniProtKB-KW"/>
</dbReference>
<keyword evidence="9" id="KW-1185">Reference proteome</keyword>
<dbReference type="Gene3D" id="1.25.40.90">
    <property type="match status" value="1"/>
</dbReference>
<reference evidence="8 9" key="1">
    <citation type="submission" date="2024-08" db="EMBL/GenBank/DDBJ databases">
        <title>Gnathostoma spinigerum genome.</title>
        <authorList>
            <person name="Gonzalez-Bertolin B."/>
            <person name="Monzon S."/>
            <person name="Zaballos A."/>
            <person name="Jimenez P."/>
            <person name="Dekumyoy P."/>
            <person name="Varona S."/>
            <person name="Cuesta I."/>
            <person name="Sumanam S."/>
            <person name="Adisakwattana P."/>
            <person name="Gasser R.B."/>
            <person name="Hernandez-Gonzalez A."/>
            <person name="Young N.D."/>
            <person name="Perteguer M.J."/>
        </authorList>
    </citation>
    <scope>NUCLEOTIDE SEQUENCE [LARGE SCALE GENOMIC DNA]</scope>
    <source>
        <strain evidence="8">AL3</strain>
        <tissue evidence="8">Liver</tissue>
    </source>
</reference>
<sequence length="447" mass="49748">MSGMQEQVSSAVETAKEAAAQVGERVSDFFQGNPFATPVGRKIEMATDASLPSENWGLNMEICDYINNTADGGRDALRAIRKRLYSQMSKNNAIVMYTLTVLETCVKNCDTRFHELVCQKEFINELVKLIGPKFDAPQIIQERVLCMIQSWADAFRDNPRLAGVCQVYDEYKAKGVEFPMTDFDSLAPIITPKRTVFPVQSRQQQQTPQVASADQCGGRVAGVVHYAEPSHPVQPTTQQLEKLRKELDIVTVNVKVLREMLAELVPGEETPEEFQLLQELHNVCKQMQQRISELARAVDNDEVTYELLVMNDEFFNVFEKYDRYMTNRKADRTNVTGAAQTDSAKGGSDLIQLEEEGGTSLANQLGALEIHGAATSKPITKTEAEYAENSTRLDQTSMGLSTAVKNKQAVVSENEASEMSRWLEAQKSDNEEKSSSKDPISHADAGL</sequence>
<dbReference type="SUPFAM" id="SSF89009">
    <property type="entry name" value="GAT-like domain"/>
    <property type="match status" value="1"/>
</dbReference>
<dbReference type="CDD" id="cd14233">
    <property type="entry name" value="GAT_TOM1_like"/>
    <property type="match status" value="1"/>
</dbReference>
<dbReference type="EMBL" id="JBGFUD010002865">
    <property type="protein sequence ID" value="MFH4978101.1"/>
    <property type="molecule type" value="Genomic_DNA"/>
</dbReference>
<dbReference type="InterPro" id="IPR014645">
    <property type="entry name" value="TOM1"/>
</dbReference>
<dbReference type="Pfam" id="PF00790">
    <property type="entry name" value="VHS"/>
    <property type="match status" value="1"/>
</dbReference>
<keyword evidence="2" id="KW-0813">Transport</keyword>
<feature type="domain" description="VHS" evidence="6">
    <location>
        <begin position="46"/>
        <end position="179"/>
    </location>
</feature>
<evidence type="ECO:0000256" key="3">
    <source>
        <dbReference type="ARBA" id="ARBA00022927"/>
    </source>
</evidence>
<evidence type="ECO:0000256" key="1">
    <source>
        <dbReference type="ARBA" id="ARBA00007708"/>
    </source>
</evidence>
<dbReference type="InterPro" id="IPR002014">
    <property type="entry name" value="VHS_dom"/>
</dbReference>
<keyword evidence="4" id="KW-0175">Coiled coil</keyword>
<evidence type="ECO:0000259" key="6">
    <source>
        <dbReference type="PROSITE" id="PS50179"/>
    </source>
</evidence>
<dbReference type="SMART" id="SM00288">
    <property type="entry name" value="VHS"/>
    <property type="match status" value="1"/>
</dbReference>
<dbReference type="PANTHER" id="PTHR13856:SF137">
    <property type="entry name" value="GH05942P"/>
    <property type="match status" value="1"/>
</dbReference>
<dbReference type="Proteomes" id="UP001608902">
    <property type="component" value="Unassembled WGS sequence"/>
</dbReference>
<dbReference type="PANTHER" id="PTHR13856">
    <property type="entry name" value="VHS DOMAIN CONTAINING PROTEIN FAMILY"/>
    <property type="match status" value="1"/>
</dbReference>
<dbReference type="PROSITE" id="PS50179">
    <property type="entry name" value="VHS"/>
    <property type="match status" value="1"/>
</dbReference>
<evidence type="ECO:0000256" key="5">
    <source>
        <dbReference type="SAM" id="MobiDB-lite"/>
    </source>
</evidence>
<dbReference type="SUPFAM" id="SSF48464">
    <property type="entry name" value="ENTH/VHS domain"/>
    <property type="match status" value="1"/>
</dbReference>
<feature type="region of interest" description="Disordered" evidence="5">
    <location>
        <begin position="409"/>
        <end position="447"/>
    </location>
</feature>
<dbReference type="Gene3D" id="1.20.58.160">
    <property type="match status" value="1"/>
</dbReference>
<proteinExistence type="inferred from homology"/>
<evidence type="ECO:0000313" key="8">
    <source>
        <dbReference type="EMBL" id="MFH4978101.1"/>
    </source>
</evidence>
<dbReference type="InterPro" id="IPR004152">
    <property type="entry name" value="GAT_dom"/>
</dbReference>
<dbReference type="InterPro" id="IPR008942">
    <property type="entry name" value="ENTH_VHS"/>
</dbReference>
<name>A0ABD6EL12_9BILA</name>
<comment type="caution">
    <text evidence="8">The sequence shown here is derived from an EMBL/GenBank/DDBJ whole genome shotgun (WGS) entry which is preliminary data.</text>
</comment>